<keyword evidence="3" id="KW-1185">Reference proteome</keyword>
<proteinExistence type="predicted"/>
<reference evidence="2 3" key="2">
    <citation type="journal article" date="2022" name="Arch. Microbiol.">
        <title>Rhodococcus pseudokoreensis sp. nov. isolated from the rhizosphere of young M26 apple rootstocks.</title>
        <authorList>
            <person name="Kampfer P."/>
            <person name="Glaeser S.P."/>
            <person name="Blom J."/>
            <person name="Wolf J."/>
            <person name="Benning S."/>
            <person name="Schloter M."/>
            <person name="Neumann-Schaal M."/>
        </authorList>
    </citation>
    <scope>NUCLEOTIDE SEQUENCE [LARGE SCALE GENOMIC DNA]</scope>
    <source>
        <strain evidence="2 3">R79</strain>
    </source>
</reference>
<evidence type="ECO:0008006" key="4">
    <source>
        <dbReference type="Google" id="ProtNLM"/>
    </source>
</evidence>
<dbReference type="EMBL" id="CP070619">
    <property type="protein sequence ID" value="QSE92755.1"/>
    <property type="molecule type" value="Genomic_DNA"/>
</dbReference>
<feature type="region of interest" description="Disordered" evidence="1">
    <location>
        <begin position="1"/>
        <end position="21"/>
    </location>
</feature>
<dbReference type="RefSeq" id="WP_206009206.1">
    <property type="nucleotide sequence ID" value="NZ_CP070619.1"/>
</dbReference>
<evidence type="ECO:0000313" key="2">
    <source>
        <dbReference type="EMBL" id="QSE92755.1"/>
    </source>
</evidence>
<organism evidence="2 3">
    <name type="scientific">Rhodococcus pseudokoreensis</name>
    <dbReference type="NCBI Taxonomy" id="2811421"/>
    <lineage>
        <taxon>Bacteria</taxon>
        <taxon>Bacillati</taxon>
        <taxon>Actinomycetota</taxon>
        <taxon>Actinomycetes</taxon>
        <taxon>Mycobacteriales</taxon>
        <taxon>Nocardiaceae</taxon>
        <taxon>Rhodococcus</taxon>
    </lineage>
</organism>
<sequence length="152" mass="16440">MTTAVKELDPGLVGRRLPGDTTTISRHQSAITDHALHAADDPDAHEHAHSIWFLVIALRGMGISVDELCALADKRDTDTLLFGTCGIDQIQPLAVGHTYRTTAAIDNIDRRTTRDGSILDSLTVTVTLFDTTVPTDAVGTVTSVYLFKRGQN</sequence>
<evidence type="ECO:0000313" key="3">
    <source>
        <dbReference type="Proteomes" id="UP000662986"/>
    </source>
</evidence>
<evidence type="ECO:0000256" key="1">
    <source>
        <dbReference type="SAM" id="MobiDB-lite"/>
    </source>
</evidence>
<protein>
    <recommendedName>
        <fullName evidence="4">Acyl dehydratase</fullName>
    </recommendedName>
</protein>
<accession>A0A974ZWA1</accession>
<name>A0A974ZWA1_9NOCA</name>
<reference evidence="2 3" key="1">
    <citation type="journal article" date="2021" name="Microbiol. Resour. Announc.">
        <title>Complete Genome Sequences of Two Rhodococcus sp. Strains with Large and Linear Chromosomes, Isolated from Apple Rhizosphere.</title>
        <authorList>
            <person name="Benning S."/>
            <person name="Brugnone N."/>
            <person name="Siani R."/>
            <person name="Kublik S."/>
            <person name="Schloter M."/>
            <person name="Rad V."/>
        </authorList>
    </citation>
    <scope>NUCLEOTIDE SEQUENCE [LARGE SCALE GENOMIC DNA]</scope>
    <source>
        <strain evidence="2 3">R79</strain>
    </source>
</reference>
<gene>
    <name evidence="2" type="ORF">JWS13_31215</name>
</gene>
<dbReference type="Proteomes" id="UP000662986">
    <property type="component" value="Chromosome"/>
</dbReference>